<feature type="transmembrane region" description="Helical" evidence="1">
    <location>
        <begin position="422"/>
        <end position="445"/>
    </location>
</feature>
<keyword evidence="4" id="KW-1185">Reference proteome</keyword>
<comment type="caution">
    <text evidence="2">The sequence shown here is derived from an EMBL/GenBank/DDBJ whole genome shotgun (WGS) entry which is preliminary data.</text>
</comment>
<gene>
    <name evidence="2" type="ORF">HINF_LOCUS31442</name>
    <name evidence="3" type="ORF">HINF_LOCUS41659</name>
</gene>
<reference evidence="3 4" key="2">
    <citation type="submission" date="2024-07" db="EMBL/GenBank/DDBJ databases">
        <authorList>
            <person name="Akdeniz Z."/>
        </authorList>
    </citation>
    <scope>NUCLEOTIDE SEQUENCE [LARGE SCALE GENOMIC DNA]</scope>
</reference>
<organism evidence="2">
    <name type="scientific">Hexamita inflata</name>
    <dbReference type="NCBI Taxonomy" id="28002"/>
    <lineage>
        <taxon>Eukaryota</taxon>
        <taxon>Metamonada</taxon>
        <taxon>Diplomonadida</taxon>
        <taxon>Hexamitidae</taxon>
        <taxon>Hexamitinae</taxon>
        <taxon>Hexamita</taxon>
    </lineage>
</organism>
<proteinExistence type="predicted"/>
<keyword evidence="1" id="KW-1133">Transmembrane helix</keyword>
<dbReference type="SUPFAM" id="SSF50985">
    <property type="entry name" value="RCC1/BLIP-II"/>
    <property type="match status" value="1"/>
</dbReference>
<accession>A0AA86UAM2</accession>
<reference evidence="2" key="1">
    <citation type="submission" date="2023-06" db="EMBL/GenBank/DDBJ databases">
        <authorList>
            <person name="Kurt Z."/>
        </authorList>
    </citation>
    <scope>NUCLEOTIDE SEQUENCE</scope>
</reference>
<dbReference type="EMBL" id="CAXDID020000167">
    <property type="protein sequence ID" value="CAL6046295.1"/>
    <property type="molecule type" value="Genomic_DNA"/>
</dbReference>
<sequence length="487" mass="55279">MMILLVSFQNAFMQKFAFPNGVNLIQISNASDIIDVIICDNVVYQMLQNGSVQAKGFKPFLLGNESQFFVEIKLNSVYQLYCFKDQLWFVTTYGKVFQEVTDYLNNITYFIPYSSAGIPTSGVKQLVGDDMLLFVLTDDKILVRGTSSVKKIFCGTPVNIATTFVKLPLTLNVSDIKKLSVSRNRDYLFVYMNNGDLFTLGDNFNGILGLADQICERKIGINITKADIGWNHTRAQMCLYFIQNGNLYIQDTNMATSSLILNYTGDFIMYDFIMSGEYTVFNIQCVQNNILTDISHSGKLMRTGMDYYCLKNASDQRCIQFTTDDGNHCYGVNASEPFCQVYNCFLYNNCSSTACSDQNITCKAIQCFNAARNGVLVPECSNFTEERTYSTKFKNAIDYEFVNGLLMQFRISKPEAVKGNNVWIIVGCCVAVVVVVIIVSVAFICKRKRITKKLKKPVKYITKQKNNKTLMEQYIYTYLYNGNQLLK</sequence>
<evidence type="ECO:0000313" key="2">
    <source>
        <dbReference type="EMBL" id="CAI9943797.1"/>
    </source>
</evidence>
<evidence type="ECO:0000313" key="4">
    <source>
        <dbReference type="Proteomes" id="UP001642409"/>
    </source>
</evidence>
<evidence type="ECO:0000256" key="1">
    <source>
        <dbReference type="SAM" id="Phobius"/>
    </source>
</evidence>
<evidence type="ECO:0000313" key="3">
    <source>
        <dbReference type="EMBL" id="CAL6046295.1"/>
    </source>
</evidence>
<protein>
    <submittedName>
        <fullName evidence="2">Regulator of chromosome condensation 1/beta-lactamase-inhibitor protein II</fullName>
    </submittedName>
    <submittedName>
        <fullName evidence="3">Regulator_of chromosome condensation 1/beta-lactamase-inhibitor protein II</fullName>
    </submittedName>
</protein>
<dbReference type="InterPro" id="IPR009091">
    <property type="entry name" value="RCC1/BLIP-II"/>
</dbReference>
<dbReference type="EMBL" id="CATOUU010000718">
    <property type="protein sequence ID" value="CAI9943797.1"/>
    <property type="molecule type" value="Genomic_DNA"/>
</dbReference>
<name>A0AA86UAM2_9EUKA</name>
<keyword evidence="1" id="KW-0472">Membrane</keyword>
<dbReference type="AlphaFoldDB" id="A0AA86UAM2"/>
<keyword evidence="1" id="KW-0812">Transmembrane</keyword>
<dbReference type="Proteomes" id="UP001642409">
    <property type="component" value="Unassembled WGS sequence"/>
</dbReference>